<organism evidence="1">
    <name type="scientific">hydrothermal vent metagenome</name>
    <dbReference type="NCBI Taxonomy" id="652676"/>
    <lineage>
        <taxon>unclassified sequences</taxon>
        <taxon>metagenomes</taxon>
        <taxon>ecological metagenomes</taxon>
    </lineage>
</organism>
<feature type="non-terminal residue" evidence="1">
    <location>
        <position position="1"/>
    </location>
</feature>
<name>A0A3B0V8M5_9ZZZZ</name>
<reference evidence="1" key="1">
    <citation type="submission" date="2018-06" db="EMBL/GenBank/DDBJ databases">
        <authorList>
            <person name="Zhirakovskaya E."/>
        </authorList>
    </citation>
    <scope>NUCLEOTIDE SEQUENCE</scope>
</reference>
<dbReference type="AlphaFoldDB" id="A0A3B0V8M5"/>
<dbReference type="EMBL" id="UOES01000378">
    <property type="protein sequence ID" value="VAW28294.1"/>
    <property type="molecule type" value="Genomic_DNA"/>
</dbReference>
<gene>
    <name evidence="1" type="ORF">MNBD_BACTEROID06-1804</name>
</gene>
<proteinExistence type="predicted"/>
<dbReference type="InterPro" id="IPR029470">
    <property type="entry name" value="PDDEXK_4"/>
</dbReference>
<evidence type="ECO:0000313" key="1">
    <source>
        <dbReference type="EMBL" id="VAW28294.1"/>
    </source>
</evidence>
<accession>A0A3B0V8M5</accession>
<dbReference type="Pfam" id="PF14281">
    <property type="entry name" value="PDDEXK_4"/>
    <property type="match status" value="1"/>
</dbReference>
<protein>
    <submittedName>
        <fullName evidence="1">Uncharacterized protein</fullName>
    </submittedName>
</protein>
<sequence length="312" mass="36696">FSHFGLYTSNTDNCMVSTQFELKGLKNHHCNSRPDMVMFMDDATIFFENKINSGEGVNQLQRYAEHLNEIKNKKKTLVYLTRDFDKKDSKEILKNCNSEIDFIQLRWFQVFNFLKQYKSEPIILELLTFLKQINLSMNNQFTPIDLLTLSNFSKVRKMLDESMYGQVSEKFKEINNGISKHSASLTQLRNHDRYIYWADHNEKMWVGLGYWMNSMNEKEYPEIGIVIEVAPNSNKREAITKALSNITEKFSDWNGYNLNSPTDWAGIFVGNSLQAFLSSENHIEEIQNYFIDKLNELDKILTEFPELPRRKK</sequence>